<evidence type="ECO:0000259" key="11">
    <source>
        <dbReference type="Pfam" id="PF06248"/>
    </source>
</evidence>
<evidence type="ECO:0000259" key="14">
    <source>
        <dbReference type="Pfam" id="PF22766"/>
    </source>
</evidence>
<comment type="subcellular location">
    <subcellularLocation>
        <location evidence="2">Chromosome</location>
        <location evidence="2">Centromere</location>
        <location evidence="2">Kinetochore</location>
    </subcellularLocation>
    <subcellularLocation>
        <location evidence="1">Cytoplasm</location>
    </subcellularLocation>
</comment>
<evidence type="ECO:0000313" key="15">
    <source>
        <dbReference type="EMBL" id="KAG9455109.1"/>
    </source>
</evidence>
<dbReference type="GO" id="GO:0007094">
    <property type="term" value="P:mitotic spindle assembly checkpoint signaling"/>
    <property type="evidence" value="ECO:0007669"/>
    <property type="project" value="TreeGrafter"/>
</dbReference>
<dbReference type="GO" id="GO:0005737">
    <property type="term" value="C:cytoplasm"/>
    <property type="evidence" value="ECO:0007669"/>
    <property type="project" value="UniProtKB-SubCell"/>
</dbReference>
<dbReference type="Proteomes" id="UP000825729">
    <property type="component" value="Unassembled WGS sequence"/>
</dbReference>
<comment type="similarity">
    <text evidence="3">Belongs to the ZW10 family.</text>
</comment>
<dbReference type="InterPro" id="IPR048343">
    <property type="entry name" value="ZW10_C"/>
</dbReference>
<keyword evidence="9" id="KW-0131">Cell cycle</keyword>
<keyword evidence="5" id="KW-0963">Cytoplasm</keyword>
<dbReference type="GO" id="GO:0006888">
    <property type="term" value="P:endoplasmic reticulum to Golgi vesicle-mediated transport"/>
    <property type="evidence" value="ECO:0007669"/>
    <property type="project" value="TreeGrafter"/>
</dbReference>
<evidence type="ECO:0000256" key="10">
    <source>
        <dbReference type="ARBA" id="ARBA00023328"/>
    </source>
</evidence>
<dbReference type="EMBL" id="JAINDJ010000003">
    <property type="protein sequence ID" value="KAG9455109.1"/>
    <property type="molecule type" value="Genomic_DNA"/>
</dbReference>
<dbReference type="InterPro" id="IPR009361">
    <property type="entry name" value="Zw10_N"/>
</dbReference>
<dbReference type="Pfam" id="PF22766">
    <property type="entry name" value="ZW10_C2"/>
    <property type="match status" value="1"/>
</dbReference>
<dbReference type="AlphaFoldDB" id="A0AAV7F373"/>
<evidence type="ECO:0000256" key="2">
    <source>
        <dbReference type="ARBA" id="ARBA00004629"/>
    </source>
</evidence>
<protein>
    <recommendedName>
        <fullName evidence="17">Centromere/kinetochore protein zw10-like protein</fullName>
    </recommendedName>
</protein>
<dbReference type="Pfam" id="PF20665">
    <property type="entry name" value="Zw10_middle"/>
    <property type="match status" value="1"/>
</dbReference>
<dbReference type="Pfam" id="PF20666">
    <property type="entry name" value="ZW10_C"/>
    <property type="match status" value="1"/>
</dbReference>
<keyword evidence="6" id="KW-0132">Cell division</keyword>
<evidence type="ECO:0000256" key="8">
    <source>
        <dbReference type="ARBA" id="ARBA00022838"/>
    </source>
</evidence>
<evidence type="ECO:0000313" key="16">
    <source>
        <dbReference type="Proteomes" id="UP000825729"/>
    </source>
</evidence>
<evidence type="ECO:0000256" key="3">
    <source>
        <dbReference type="ARBA" id="ARBA00006245"/>
    </source>
</evidence>
<dbReference type="PANTHER" id="PTHR12205:SF0">
    <property type="entry name" value="CENTROMERE_KINETOCHORE PROTEIN ZW10 HOMOLOG"/>
    <property type="match status" value="1"/>
</dbReference>
<dbReference type="InterPro" id="IPR055148">
    <property type="entry name" value="ZW10_C_2"/>
</dbReference>
<dbReference type="GO" id="GO:1990423">
    <property type="term" value="C:RZZ complex"/>
    <property type="evidence" value="ECO:0007669"/>
    <property type="project" value="TreeGrafter"/>
</dbReference>
<keyword evidence="10" id="KW-0137">Centromere</keyword>
<evidence type="ECO:0000259" key="12">
    <source>
        <dbReference type="Pfam" id="PF20665"/>
    </source>
</evidence>
<gene>
    <name evidence="15" type="ORF">H6P81_008013</name>
</gene>
<dbReference type="InterPro" id="IPR048344">
    <property type="entry name" value="Zw10_middle"/>
</dbReference>
<dbReference type="Gene3D" id="1.10.357.150">
    <property type="match status" value="1"/>
</dbReference>
<feature type="domain" description="Centromere/kinetochore protein zw10 C-terminal" evidence="13">
    <location>
        <begin position="441"/>
        <end position="566"/>
    </location>
</feature>
<dbReference type="GO" id="GO:0005634">
    <property type="term" value="C:nucleus"/>
    <property type="evidence" value="ECO:0007669"/>
    <property type="project" value="InterPro"/>
</dbReference>
<keyword evidence="8" id="KW-0995">Kinetochore</keyword>
<evidence type="ECO:0000256" key="1">
    <source>
        <dbReference type="ARBA" id="ARBA00004496"/>
    </source>
</evidence>
<sequence length="749" mass="85087">MDVLLGSIDVRELLSGQDFEETSPLSAPDLRLLIDRLQIRSLHIKDKVRSYILSHHRDFSEIFSRCAQSVSETDRIASDVDSLLSLLSDRPLDLEITDLAKEIRSKRKELEEKKEALSFVRGLADFVERLQSAREDLKDGRLIEAARGLKDLKVGDGDDGAPVVVELLRQEWRDCFEEVQEFLAGILGNAVMFEPDNGLVRVRSQVSVGKSDGIEVRTVLKAMEIVGVLDYGLAKIADLMIKYIIIPTISNRFAVVFVEEINEDDERKVESILKVVTTSDSQSENIDDGTIYSKLIQVIKFTHKSVCLQNTKWTRCFGRLAWSRISELVISNFLSKAVPEDASKFAEFQKVIKLTVDFETNLKEIGFISTAESQDEKLSIFAENVEVHFASRKRNDILAKARRLLLQSEFVFSPEIAMESIEDQRVAVKSSKHVDLLFHRGSCVVSVAALGLMELVHQALKDVCLSSPRVAVEFYHAARDALLLYLAIIPVKLEKQFDSINQAAVLVHNDCYYLSQEILGLAFEYRLNFPSGLKENAVFADLAPKFQQMSEETLEKQLQQVIYSLNEAIDGADGFQNTHQLQQYESAKFCSDQVVFILEKVRILWDPLLLPSTYKRIMLLVLESVFSRISKDILQLDDMAAEETLQLQRLIHFTLDNLSSLFNSLIDKEKVSEEYMWIHLEKLLPSLRKVRKLADLLDMPLKSITTAWESGELAFCGFTSSEVQSFVKAIFTDSPLRRDCLWRIESSSF</sequence>
<proteinExistence type="inferred from homology"/>
<evidence type="ECO:0000256" key="5">
    <source>
        <dbReference type="ARBA" id="ARBA00022490"/>
    </source>
</evidence>
<dbReference type="Pfam" id="PF06248">
    <property type="entry name" value="Zw10_N"/>
    <property type="match status" value="1"/>
</dbReference>
<organism evidence="15 16">
    <name type="scientific">Aristolochia fimbriata</name>
    <name type="common">White veined hardy Dutchman's pipe vine</name>
    <dbReference type="NCBI Taxonomy" id="158543"/>
    <lineage>
        <taxon>Eukaryota</taxon>
        <taxon>Viridiplantae</taxon>
        <taxon>Streptophyta</taxon>
        <taxon>Embryophyta</taxon>
        <taxon>Tracheophyta</taxon>
        <taxon>Spermatophyta</taxon>
        <taxon>Magnoliopsida</taxon>
        <taxon>Magnoliidae</taxon>
        <taxon>Piperales</taxon>
        <taxon>Aristolochiaceae</taxon>
        <taxon>Aristolochia</taxon>
    </lineage>
</organism>
<feature type="domain" description="Centromere/kinetochore protein zw10 N-terminal" evidence="11">
    <location>
        <begin position="37"/>
        <end position="129"/>
    </location>
</feature>
<accession>A0AAV7F373</accession>
<feature type="domain" description="ZW10 C-terminal helical" evidence="14">
    <location>
        <begin position="590"/>
        <end position="744"/>
    </location>
</feature>
<evidence type="ECO:0000256" key="4">
    <source>
        <dbReference type="ARBA" id="ARBA00022454"/>
    </source>
</evidence>
<evidence type="ECO:0000256" key="6">
    <source>
        <dbReference type="ARBA" id="ARBA00022618"/>
    </source>
</evidence>
<keyword evidence="16" id="KW-1185">Reference proteome</keyword>
<evidence type="ECO:0000256" key="9">
    <source>
        <dbReference type="ARBA" id="ARBA00023306"/>
    </source>
</evidence>
<dbReference type="PANTHER" id="PTHR12205">
    <property type="entry name" value="CENTROMERE/KINETOCHORE PROTEIN ZW10"/>
    <property type="match status" value="1"/>
</dbReference>
<comment type="caution">
    <text evidence="15">The sequence shown here is derived from an EMBL/GenBank/DDBJ whole genome shotgun (WGS) entry which is preliminary data.</text>
</comment>
<evidence type="ECO:0000259" key="13">
    <source>
        <dbReference type="Pfam" id="PF20666"/>
    </source>
</evidence>
<dbReference type="InterPro" id="IPR046362">
    <property type="entry name" value="Zw10/DSL1_C_sf"/>
</dbReference>
<feature type="domain" description="Centromere/kinetochore protein zw10 middle" evidence="12">
    <location>
        <begin position="168"/>
        <end position="405"/>
    </location>
</feature>
<dbReference type="GO" id="GO:0051301">
    <property type="term" value="P:cell division"/>
    <property type="evidence" value="ECO:0007669"/>
    <property type="project" value="UniProtKB-KW"/>
</dbReference>
<evidence type="ECO:0008006" key="17">
    <source>
        <dbReference type="Google" id="ProtNLM"/>
    </source>
</evidence>
<name>A0AAV7F373_ARIFI</name>
<keyword evidence="7" id="KW-0498">Mitosis</keyword>
<keyword evidence="4" id="KW-0158">Chromosome</keyword>
<evidence type="ECO:0000256" key="7">
    <source>
        <dbReference type="ARBA" id="ARBA00022776"/>
    </source>
</evidence>
<reference evidence="15 16" key="1">
    <citation type="submission" date="2021-07" db="EMBL/GenBank/DDBJ databases">
        <title>The Aristolochia fimbriata genome: insights into angiosperm evolution, floral development and chemical biosynthesis.</title>
        <authorList>
            <person name="Jiao Y."/>
        </authorList>
    </citation>
    <scope>NUCLEOTIDE SEQUENCE [LARGE SCALE GENOMIC DNA]</scope>
    <source>
        <strain evidence="15">IBCAS-2021</strain>
        <tissue evidence="15">Leaf</tissue>
    </source>
</reference>